<evidence type="ECO:0000256" key="2">
    <source>
        <dbReference type="ARBA" id="ARBA00023242"/>
    </source>
</evidence>
<dbReference type="Proteomes" id="UP000078343">
    <property type="component" value="Unassembled WGS sequence"/>
</dbReference>
<accession>A0A178ZGC7</accession>
<sequence>MPQDLSAFVGLTPPEQQSLLVLLDKDRFFGRFVLGPTFQDDHFRAIISRLYTATPLLKDAFLACAGISADSSAPGILQLNKTYYYHKATSGLGTFRSFQITSAGDISLYLSLALAVLTFNIHVVGGSAFRVCRYTLPALASLNDCRADIDHDDFAFVVCILQVELVGCLFRHEVPTFRFRIRPEGLMNRYLGLSVPLLTYGYDLCVLSNKLHHADKDDRQSLLMQLLSLEAKISAWRPTHPSDFLSRYSQGEVAHMLSQVQIFRQSLLLIAHRLRHPYRTFVDRSEVLSDMIFEQFDSIYSLVNRLVVSMDFAFLVAAFEVQDPAKRQDVLEKLGLFKDLSVKYRTRLKSILYTFWQTADEKSGLHWFDLSRYLAPYLD</sequence>
<dbReference type="OrthoDB" id="4137815at2759"/>
<dbReference type="AlphaFoldDB" id="A0A178ZGC7"/>
<name>A0A178ZGC7_9EURO</name>
<protein>
    <submittedName>
        <fullName evidence="3">Uncharacterized protein</fullName>
    </submittedName>
</protein>
<reference evidence="3 4" key="1">
    <citation type="submission" date="2016-04" db="EMBL/GenBank/DDBJ databases">
        <title>Draft genome of Fonsecaea erecta CBS 125763.</title>
        <authorList>
            <person name="Weiss V.A."/>
            <person name="Vicente V.A."/>
            <person name="Raittz R.T."/>
            <person name="Moreno L.F."/>
            <person name="De Souza E.M."/>
            <person name="Pedrosa F.O."/>
            <person name="Steffens M.B."/>
            <person name="Faoro H."/>
            <person name="Tadra-Sfeir M.Z."/>
            <person name="Najafzadeh M.J."/>
            <person name="Felipe M.S."/>
            <person name="Teixeira M."/>
            <person name="Sun J."/>
            <person name="Xi L."/>
            <person name="Gomes R."/>
            <person name="De Azevedo C.M."/>
            <person name="Salgado C.G."/>
            <person name="Da Silva M.B."/>
            <person name="Nascimento M.F."/>
            <person name="Queiroz-Telles F."/>
            <person name="Attili D.S."/>
            <person name="Gorbushina A."/>
        </authorList>
    </citation>
    <scope>NUCLEOTIDE SEQUENCE [LARGE SCALE GENOMIC DNA]</scope>
    <source>
        <strain evidence="3 4">CBS 125763</strain>
    </source>
</reference>
<proteinExistence type="predicted"/>
<dbReference type="GeneID" id="30011774"/>
<dbReference type="InterPro" id="IPR021858">
    <property type="entry name" value="Fun_TF"/>
</dbReference>
<dbReference type="RefSeq" id="XP_018691883.1">
    <property type="nucleotide sequence ID" value="XM_018839115.1"/>
</dbReference>
<evidence type="ECO:0000313" key="3">
    <source>
        <dbReference type="EMBL" id="OAP58516.1"/>
    </source>
</evidence>
<dbReference type="PANTHER" id="PTHR37534">
    <property type="entry name" value="TRANSCRIPTIONAL ACTIVATOR PROTEIN UGA3"/>
    <property type="match status" value="1"/>
</dbReference>
<comment type="caution">
    <text evidence="3">The sequence shown here is derived from an EMBL/GenBank/DDBJ whole genome shotgun (WGS) entry which is preliminary data.</text>
</comment>
<dbReference type="EMBL" id="LVYI01000006">
    <property type="protein sequence ID" value="OAP58516.1"/>
    <property type="molecule type" value="Genomic_DNA"/>
</dbReference>
<comment type="subcellular location">
    <subcellularLocation>
        <location evidence="1">Nucleus</location>
    </subcellularLocation>
</comment>
<evidence type="ECO:0000256" key="1">
    <source>
        <dbReference type="ARBA" id="ARBA00004123"/>
    </source>
</evidence>
<keyword evidence="4" id="KW-1185">Reference proteome</keyword>
<dbReference type="GO" id="GO:0005634">
    <property type="term" value="C:nucleus"/>
    <property type="evidence" value="ECO:0007669"/>
    <property type="project" value="UniProtKB-SubCell"/>
</dbReference>
<evidence type="ECO:0000313" key="4">
    <source>
        <dbReference type="Proteomes" id="UP000078343"/>
    </source>
</evidence>
<dbReference type="Pfam" id="PF11951">
    <property type="entry name" value="Fungal_trans_2"/>
    <property type="match status" value="1"/>
</dbReference>
<keyword evidence="2" id="KW-0539">Nucleus</keyword>
<gene>
    <name evidence="3" type="ORF">AYL99_07606</name>
</gene>
<dbReference type="PANTHER" id="PTHR37534:SF46">
    <property type="entry name" value="ZN(II)2CYS6 TRANSCRIPTION FACTOR (EUROFUNG)"/>
    <property type="match status" value="1"/>
</dbReference>
<organism evidence="3 4">
    <name type="scientific">Fonsecaea erecta</name>
    <dbReference type="NCBI Taxonomy" id="1367422"/>
    <lineage>
        <taxon>Eukaryota</taxon>
        <taxon>Fungi</taxon>
        <taxon>Dikarya</taxon>
        <taxon>Ascomycota</taxon>
        <taxon>Pezizomycotina</taxon>
        <taxon>Eurotiomycetes</taxon>
        <taxon>Chaetothyriomycetidae</taxon>
        <taxon>Chaetothyriales</taxon>
        <taxon>Herpotrichiellaceae</taxon>
        <taxon>Fonsecaea</taxon>
    </lineage>
</organism>